<dbReference type="GO" id="GO:0046555">
    <property type="term" value="F:acetylxylan esterase activity"/>
    <property type="evidence" value="ECO:0007669"/>
    <property type="project" value="UniProtKB-EC"/>
</dbReference>
<organism evidence="3 4">
    <name type="scientific">Collinsella aerofaciens</name>
    <dbReference type="NCBI Taxonomy" id="74426"/>
    <lineage>
        <taxon>Bacteria</taxon>
        <taxon>Bacillati</taxon>
        <taxon>Actinomycetota</taxon>
        <taxon>Coriobacteriia</taxon>
        <taxon>Coriobacteriales</taxon>
        <taxon>Coriobacteriaceae</taxon>
        <taxon>Collinsella</taxon>
    </lineage>
</organism>
<dbReference type="EMBL" id="CABWIF010000003">
    <property type="protein sequence ID" value="VWL88847.1"/>
    <property type="molecule type" value="Genomic_DNA"/>
</dbReference>
<dbReference type="SUPFAM" id="SSF53474">
    <property type="entry name" value="alpha/beta-Hydrolases"/>
    <property type="match status" value="1"/>
</dbReference>
<dbReference type="InterPro" id="IPR049492">
    <property type="entry name" value="BD-FAE-like_dom"/>
</dbReference>
<dbReference type="RefSeq" id="WP_152067413.1">
    <property type="nucleotide sequence ID" value="NZ_CABWIF010000003.1"/>
</dbReference>
<evidence type="ECO:0000259" key="2">
    <source>
        <dbReference type="Pfam" id="PF20434"/>
    </source>
</evidence>
<keyword evidence="1 3" id="KW-0378">Hydrolase</keyword>
<dbReference type="AlphaFoldDB" id="A0A5K1ILQ2"/>
<dbReference type="InterPro" id="IPR029058">
    <property type="entry name" value="AB_hydrolase_fold"/>
</dbReference>
<dbReference type="PANTHER" id="PTHR48081:SF6">
    <property type="entry name" value="PEPTIDASE S9 PROLYL OLIGOPEPTIDASE CATALYTIC DOMAIN-CONTAINING PROTEIN"/>
    <property type="match status" value="1"/>
</dbReference>
<proteinExistence type="predicted"/>
<dbReference type="InterPro" id="IPR050300">
    <property type="entry name" value="GDXG_lipolytic_enzyme"/>
</dbReference>
<accession>A0A5K1ILQ2</accession>
<evidence type="ECO:0000313" key="3">
    <source>
        <dbReference type="EMBL" id="VWL88847.1"/>
    </source>
</evidence>
<dbReference type="PANTHER" id="PTHR48081">
    <property type="entry name" value="AB HYDROLASE SUPERFAMILY PROTEIN C4A8.06C"/>
    <property type="match status" value="1"/>
</dbReference>
<dbReference type="Pfam" id="PF20434">
    <property type="entry name" value="BD-FAE"/>
    <property type="match status" value="1"/>
</dbReference>
<feature type="domain" description="BD-FAE-like" evidence="2">
    <location>
        <begin position="29"/>
        <end position="245"/>
    </location>
</feature>
<evidence type="ECO:0000313" key="4">
    <source>
        <dbReference type="Proteomes" id="UP000368032"/>
    </source>
</evidence>
<reference evidence="3 4" key="1">
    <citation type="submission" date="2019-10" db="EMBL/GenBank/DDBJ databases">
        <authorList>
            <person name="Wolf R A."/>
        </authorList>
    </citation>
    <scope>NUCLEOTIDE SEQUENCE [LARGE SCALE GENOMIC DNA]</scope>
    <source>
        <strain evidence="3">Collinsella_aerofaciens_DSM_13712</strain>
    </source>
</reference>
<dbReference type="Proteomes" id="UP000368032">
    <property type="component" value="Unassembled WGS sequence"/>
</dbReference>
<dbReference type="EC" id="3.1.1.72" evidence="3"/>
<gene>
    <name evidence="3" type="primary">axeA1</name>
    <name evidence="3" type="ORF">CKJAJONC_01243</name>
</gene>
<dbReference type="Gene3D" id="3.40.50.1820">
    <property type="entry name" value="alpha/beta hydrolase"/>
    <property type="match status" value="1"/>
</dbReference>
<name>A0A5K1ILQ2_9ACTN</name>
<sequence>MIVENHALWGEEPTEEYPATFTYLGAEPLPDKPNGRRPAVIICGGGGFTHIAPHEQDPVAFAFLDRGYQAFVLNYVTSSTGDVSFPHPQADLAKMVATVRANADEWHVDPKRVCVVGFSAGGMICASLATQWKTGPFAGLAGARPDDIRPDAVVLGYPLLDFAYVRDMQTRDPRIDLRVPKTGGKTGRDLLNDYLSMVTGGEATDEHLADICPTTHVSRQMPPTFVWGVSDDKTAPIAQVYPFAQRMAEEGVPCEMHVFDQGGHGLSLGNANTAVDNEDKQVSVRPWIRLAFRFLERHGF</sequence>
<protein>
    <submittedName>
        <fullName evidence="3">Acetylxylan esterase</fullName>
        <ecNumber evidence="3">3.1.1.72</ecNumber>
    </submittedName>
</protein>
<evidence type="ECO:0000256" key="1">
    <source>
        <dbReference type="ARBA" id="ARBA00022801"/>
    </source>
</evidence>